<evidence type="ECO:0000256" key="3">
    <source>
        <dbReference type="PIRNR" id="PIRNR002070"/>
    </source>
</evidence>
<feature type="compositionally biased region" description="Polar residues" evidence="4">
    <location>
        <begin position="113"/>
        <end position="123"/>
    </location>
</feature>
<keyword evidence="1 2" id="KW-0238">DNA-binding</keyword>
<name>A0AA48HZJ2_9FIRM</name>
<dbReference type="InterPro" id="IPR012340">
    <property type="entry name" value="NA-bd_OB-fold"/>
</dbReference>
<dbReference type="InterPro" id="IPR000424">
    <property type="entry name" value="Primosome_PriB/ssb"/>
</dbReference>
<dbReference type="PROSITE" id="PS50935">
    <property type="entry name" value="SSB"/>
    <property type="match status" value="1"/>
</dbReference>
<dbReference type="NCBIfam" id="TIGR00621">
    <property type="entry name" value="ssb"/>
    <property type="match status" value="1"/>
</dbReference>
<evidence type="ECO:0000256" key="4">
    <source>
        <dbReference type="SAM" id="MobiDB-lite"/>
    </source>
</evidence>
<gene>
    <name evidence="5" type="ORF">RsTaC01_0444</name>
</gene>
<dbReference type="PANTHER" id="PTHR10302">
    <property type="entry name" value="SINGLE-STRANDED DNA-BINDING PROTEIN"/>
    <property type="match status" value="1"/>
</dbReference>
<dbReference type="Gene3D" id="2.40.50.140">
    <property type="entry name" value="Nucleic acid-binding proteins"/>
    <property type="match status" value="1"/>
</dbReference>
<dbReference type="SUPFAM" id="SSF50249">
    <property type="entry name" value="Nucleic acid-binding proteins"/>
    <property type="match status" value="1"/>
</dbReference>
<proteinExistence type="inferred from homology"/>
<dbReference type="InterPro" id="IPR011344">
    <property type="entry name" value="ssDNA-bd"/>
</dbReference>
<feature type="region of interest" description="Disordered" evidence="4">
    <location>
        <begin position="113"/>
        <end position="137"/>
    </location>
</feature>
<dbReference type="PANTHER" id="PTHR10302:SF27">
    <property type="entry name" value="SINGLE-STRANDED DNA-BINDING PROTEIN"/>
    <property type="match status" value="1"/>
</dbReference>
<accession>A0AA48HZJ2</accession>
<dbReference type="KEGG" id="ptrh:RsTaC01_0444"/>
<dbReference type="EMBL" id="AP027925">
    <property type="protein sequence ID" value="BED92631.1"/>
    <property type="molecule type" value="Genomic_DNA"/>
</dbReference>
<dbReference type="AlphaFoldDB" id="A0AA48HZJ2"/>
<reference evidence="5" key="1">
    <citation type="journal article" date="2023" name="ISME J.">
        <title>Emergence of putative energy parasites within Clostridia revealed by genome analysis of a novel endosymbiotic clade.</title>
        <authorList>
            <person name="Takahashi K."/>
            <person name="Kuwahara H."/>
            <person name="Horikawa Y."/>
            <person name="Izawa K."/>
            <person name="Kato D."/>
            <person name="Inagaki T."/>
            <person name="Yuki M."/>
            <person name="Ohkuma M."/>
            <person name="Hongoh Y."/>
        </authorList>
    </citation>
    <scope>NUCLEOTIDE SEQUENCE</scope>
    <source>
        <strain evidence="5">RsTa-C01</strain>
    </source>
</reference>
<comment type="subunit">
    <text evidence="2">Homotetramer.</text>
</comment>
<comment type="caution">
    <text evidence="2">Lacks conserved residue(s) required for the propagation of feature annotation.</text>
</comment>
<dbReference type="Proteomes" id="UP001335720">
    <property type="component" value="Chromosome"/>
</dbReference>
<dbReference type="Pfam" id="PF00436">
    <property type="entry name" value="SSB"/>
    <property type="match status" value="1"/>
</dbReference>
<evidence type="ECO:0000313" key="5">
    <source>
        <dbReference type="EMBL" id="BED92631.1"/>
    </source>
</evidence>
<protein>
    <recommendedName>
        <fullName evidence="2 3">Single-stranded DNA-binding protein</fullName>
        <shortName evidence="2">SSB</shortName>
    </recommendedName>
</protein>
<dbReference type="PIRSF" id="PIRSF002070">
    <property type="entry name" value="SSB"/>
    <property type="match status" value="1"/>
</dbReference>
<sequence>MLNTVVIMGRLTSDPELKSTSAGVSVVTLTIAVTRSYVKSGEERQTDFICVVAWRNIAEFISKYFKKGQLIAIEGSLRTRNYTDKEGNNKKVTEVIVINAHFCESKRENINSYFGNNQDNTSSDESRKNSKSGYFENNDDNFIELETVSDDLPF</sequence>
<dbReference type="CDD" id="cd04496">
    <property type="entry name" value="SSB_OBF"/>
    <property type="match status" value="1"/>
</dbReference>
<organism evidence="5">
    <name type="scientific">Candidatus Paraimprobicoccus trichonymphae</name>
    <dbReference type="NCBI Taxonomy" id="3033793"/>
    <lineage>
        <taxon>Bacteria</taxon>
        <taxon>Bacillati</taxon>
        <taxon>Bacillota</taxon>
        <taxon>Clostridia</taxon>
        <taxon>Candidatus Paraimprobicoccus</taxon>
    </lineage>
</organism>
<dbReference type="HAMAP" id="MF_00984">
    <property type="entry name" value="SSB"/>
    <property type="match status" value="1"/>
</dbReference>
<dbReference type="GO" id="GO:0003697">
    <property type="term" value="F:single-stranded DNA binding"/>
    <property type="evidence" value="ECO:0007669"/>
    <property type="project" value="UniProtKB-UniRule"/>
</dbReference>
<evidence type="ECO:0000256" key="2">
    <source>
        <dbReference type="HAMAP-Rule" id="MF_00984"/>
    </source>
</evidence>
<dbReference type="GO" id="GO:0006260">
    <property type="term" value="P:DNA replication"/>
    <property type="evidence" value="ECO:0007669"/>
    <property type="project" value="InterPro"/>
</dbReference>
<dbReference type="GO" id="GO:0009295">
    <property type="term" value="C:nucleoid"/>
    <property type="evidence" value="ECO:0007669"/>
    <property type="project" value="TreeGrafter"/>
</dbReference>
<evidence type="ECO:0000256" key="1">
    <source>
        <dbReference type="ARBA" id="ARBA00023125"/>
    </source>
</evidence>